<gene>
    <name evidence="3" type="ORF">HNQ39_002607</name>
</gene>
<keyword evidence="4" id="KW-1185">Reference proteome</keyword>
<dbReference type="EC" id="3.2.1.22" evidence="3"/>
<name>A0A7W9SQ78_ARMRO</name>
<comment type="caution">
    <text evidence="3">The sequence shown here is derived from an EMBL/GenBank/DDBJ whole genome shotgun (WGS) entry which is preliminary data.</text>
</comment>
<dbReference type="PANTHER" id="PTHR31988:SF19">
    <property type="entry name" value="9-O-ACETYL-N-ACETYLNEURAMINIC ACID DEACETYLASE-RELATED"/>
    <property type="match status" value="1"/>
</dbReference>
<sequence>MLALCRVCAAQQAVPALQKPVKVFLLLGQSNMLGMGDVGPETTKGTLEYVVKTEKKYPYLLDTKGQWAVRDDVRYTFVMQNRGSMQLVQNDWLSVRGRAIGPELTLGHVLGQALDEPVLILKACIGNRSLGWDLLPPGSERFTFEGKTYAGYKDDTPSWVEGQEKKPVAWYAGKQYDDDTANAKKVLSELGKYYPGAQKYELAGFVWWQGHKDQNAAHASRYEQNLVNLIKSLRKDFNAPNAPFVLAVGCGNPGRSGFGLQIAEAQLAMNDPKKHPEFAGNVFCVESRDFWKSKEASPNPKQDYHYFRNAETYLEVGNALGVAMVKLLQRTSK</sequence>
<dbReference type="Gene3D" id="3.40.50.1110">
    <property type="entry name" value="SGNH hydrolase"/>
    <property type="match status" value="1"/>
</dbReference>
<accession>A0A7W9SQ78</accession>
<proteinExistence type="predicted"/>
<dbReference type="SUPFAM" id="SSF52266">
    <property type="entry name" value="SGNH hydrolase"/>
    <property type="match status" value="1"/>
</dbReference>
<dbReference type="RefSeq" id="WP_221289986.1">
    <property type="nucleotide sequence ID" value="NZ_JACHGW010000002.1"/>
</dbReference>
<dbReference type="PANTHER" id="PTHR31988">
    <property type="entry name" value="ESTERASE, PUTATIVE (DUF303)-RELATED"/>
    <property type="match status" value="1"/>
</dbReference>
<evidence type="ECO:0000313" key="4">
    <source>
        <dbReference type="Proteomes" id="UP000520814"/>
    </source>
</evidence>
<evidence type="ECO:0000256" key="1">
    <source>
        <dbReference type="ARBA" id="ARBA00022801"/>
    </source>
</evidence>
<reference evidence="3 4" key="1">
    <citation type="submission" date="2020-08" db="EMBL/GenBank/DDBJ databases">
        <title>Genomic Encyclopedia of Type Strains, Phase IV (KMG-IV): sequencing the most valuable type-strain genomes for metagenomic binning, comparative biology and taxonomic classification.</title>
        <authorList>
            <person name="Goeker M."/>
        </authorList>
    </citation>
    <scope>NUCLEOTIDE SEQUENCE [LARGE SCALE GENOMIC DNA]</scope>
    <source>
        <strain evidence="3 4">DSM 23562</strain>
    </source>
</reference>
<keyword evidence="3" id="KW-0326">Glycosidase</keyword>
<dbReference type="EMBL" id="JACHGW010000002">
    <property type="protein sequence ID" value="MBB6050816.1"/>
    <property type="molecule type" value="Genomic_DNA"/>
</dbReference>
<dbReference type="AlphaFoldDB" id="A0A7W9SQ78"/>
<evidence type="ECO:0000313" key="3">
    <source>
        <dbReference type="EMBL" id="MBB6050816.1"/>
    </source>
</evidence>
<dbReference type="Proteomes" id="UP000520814">
    <property type="component" value="Unassembled WGS sequence"/>
</dbReference>
<dbReference type="GO" id="GO:0004557">
    <property type="term" value="F:alpha-galactosidase activity"/>
    <property type="evidence" value="ECO:0007669"/>
    <property type="project" value="UniProtKB-EC"/>
</dbReference>
<feature type="domain" description="Sialate O-acetylesterase" evidence="2">
    <location>
        <begin position="21"/>
        <end position="290"/>
    </location>
</feature>
<evidence type="ECO:0000259" key="2">
    <source>
        <dbReference type="Pfam" id="PF03629"/>
    </source>
</evidence>
<organism evidence="3 4">
    <name type="scientific">Armatimonas rosea</name>
    <dbReference type="NCBI Taxonomy" id="685828"/>
    <lineage>
        <taxon>Bacteria</taxon>
        <taxon>Bacillati</taxon>
        <taxon>Armatimonadota</taxon>
        <taxon>Armatimonadia</taxon>
        <taxon>Armatimonadales</taxon>
        <taxon>Armatimonadaceae</taxon>
        <taxon>Armatimonas</taxon>
    </lineage>
</organism>
<dbReference type="InterPro" id="IPR052940">
    <property type="entry name" value="Carb_Esterase_6"/>
</dbReference>
<keyword evidence="1 3" id="KW-0378">Hydrolase</keyword>
<protein>
    <submittedName>
        <fullName evidence="3">Alpha-galactosidase</fullName>
        <ecNumber evidence="3">3.2.1.22</ecNumber>
    </submittedName>
</protein>
<dbReference type="InterPro" id="IPR036514">
    <property type="entry name" value="SGNH_hydro_sf"/>
</dbReference>
<dbReference type="Pfam" id="PF03629">
    <property type="entry name" value="SASA"/>
    <property type="match status" value="1"/>
</dbReference>
<dbReference type="InterPro" id="IPR005181">
    <property type="entry name" value="SASA"/>
</dbReference>